<name>A0ABV6QXT2_9ACTN</name>
<evidence type="ECO:0000313" key="2">
    <source>
        <dbReference type="Proteomes" id="UP001589890"/>
    </source>
</evidence>
<gene>
    <name evidence="1" type="ORF">ACFFGN_34890</name>
</gene>
<accession>A0ABV6QXT2</accession>
<dbReference type="Proteomes" id="UP001589890">
    <property type="component" value="Unassembled WGS sequence"/>
</dbReference>
<protein>
    <submittedName>
        <fullName evidence="1">Uncharacterized protein</fullName>
    </submittedName>
</protein>
<keyword evidence="2" id="KW-1185">Reference proteome</keyword>
<proteinExistence type="predicted"/>
<reference evidence="1 2" key="1">
    <citation type="submission" date="2024-09" db="EMBL/GenBank/DDBJ databases">
        <authorList>
            <person name="Sun Q."/>
            <person name="Mori K."/>
        </authorList>
    </citation>
    <scope>NUCLEOTIDE SEQUENCE [LARGE SCALE GENOMIC DNA]</scope>
    <source>
        <strain evidence="1 2">CGMCC 1.15906</strain>
    </source>
</reference>
<organism evidence="1 2">
    <name type="scientific">Kribbella deserti</name>
    <dbReference type="NCBI Taxonomy" id="1926257"/>
    <lineage>
        <taxon>Bacteria</taxon>
        <taxon>Bacillati</taxon>
        <taxon>Actinomycetota</taxon>
        <taxon>Actinomycetes</taxon>
        <taxon>Propionibacteriales</taxon>
        <taxon>Kribbellaceae</taxon>
        <taxon>Kribbella</taxon>
    </lineage>
</organism>
<dbReference type="EMBL" id="JBHLTC010000049">
    <property type="protein sequence ID" value="MFC0629305.1"/>
    <property type="molecule type" value="Genomic_DNA"/>
</dbReference>
<evidence type="ECO:0000313" key="1">
    <source>
        <dbReference type="EMBL" id="MFC0629305.1"/>
    </source>
</evidence>
<dbReference type="RefSeq" id="WP_380057148.1">
    <property type="nucleotide sequence ID" value="NZ_JBHLTC010000049.1"/>
</dbReference>
<sequence length="67" mass="7088">HVSTPRVTEISSYTTLLDSTAGLARRGVARHRAGSRGAAWHRAGSRGVAALSRSLHEVEPGAGRGRR</sequence>
<feature type="non-terminal residue" evidence="1">
    <location>
        <position position="1"/>
    </location>
</feature>
<comment type="caution">
    <text evidence="1">The sequence shown here is derived from an EMBL/GenBank/DDBJ whole genome shotgun (WGS) entry which is preliminary data.</text>
</comment>